<feature type="signal peptide" evidence="2">
    <location>
        <begin position="1"/>
        <end position="32"/>
    </location>
</feature>
<dbReference type="Gene3D" id="2.60.40.780">
    <property type="entry name" value="von Hippel-Lindau disease tumour suppressor, beta domain"/>
    <property type="match status" value="1"/>
</dbReference>
<keyword evidence="5" id="KW-1185">Reference proteome</keyword>
<feature type="chain" id="PRO_5043802867" description="von Hippel-Lindau disease tumour suppressor beta domain-containing protein" evidence="2">
    <location>
        <begin position="33"/>
        <end position="396"/>
    </location>
</feature>
<evidence type="ECO:0000256" key="2">
    <source>
        <dbReference type="SAM" id="SignalP"/>
    </source>
</evidence>
<dbReference type="SUPFAM" id="SSF49468">
    <property type="entry name" value="VHL"/>
    <property type="match status" value="1"/>
</dbReference>
<name>A0AAX4PJU8_9CHLO</name>
<accession>A0AAX4PJU8</accession>
<sequence>MAVRRRCRGRPAGLVWAAIFLSLLHLLPLARGTVYFVPGLHSPNERYGVIAREQPPSGESGALQAIKRSRVDVVRLPASKIVSQARRDLQSRQTKPAANENALKPKEPECSSLTGPFCFQSFDRGLAVSPFASKFSLQGVHEVSEESLQLAILSSPGDVLILFYSGQASAEHLELRAHFAKAGSYLDGQVDVAAVDCGAGHGGSRGYCHEASEAGAQPVLKHFRRLSDSFYTIHSKTVRAKEDLSIHETIEFLRGPATASGLDGEDPRRGLQNSDRRMLVVRNRSTHTVEVVWAIQAGKERTYYELVPGASQLVNVHVNQKWLIKEKGTKLLIKDIVVTPDMSLGGVTLHIVTDEAVQSIKEAQQRRIDEMRKLRAKRKDFLEKGEVEAEGQREEL</sequence>
<keyword evidence="2" id="KW-0732">Signal</keyword>
<evidence type="ECO:0000256" key="1">
    <source>
        <dbReference type="SAM" id="MobiDB-lite"/>
    </source>
</evidence>
<dbReference type="Proteomes" id="UP001472866">
    <property type="component" value="Chromosome 14"/>
</dbReference>
<dbReference type="Pfam" id="PF01847">
    <property type="entry name" value="VHL"/>
    <property type="match status" value="1"/>
</dbReference>
<dbReference type="EMBL" id="CP151514">
    <property type="protein sequence ID" value="WZN66136.1"/>
    <property type="molecule type" value="Genomic_DNA"/>
</dbReference>
<protein>
    <recommendedName>
        <fullName evidence="3">von Hippel-Lindau disease tumour suppressor beta domain-containing protein</fullName>
    </recommendedName>
</protein>
<dbReference type="InterPro" id="IPR037140">
    <property type="entry name" value="VHL_beta_dom_sf"/>
</dbReference>
<evidence type="ECO:0000313" key="5">
    <source>
        <dbReference type="Proteomes" id="UP001472866"/>
    </source>
</evidence>
<proteinExistence type="predicted"/>
<evidence type="ECO:0000313" key="4">
    <source>
        <dbReference type="EMBL" id="WZN66136.1"/>
    </source>
</evidence>
<reference evidence="4 5" key="1">
    <citation type="submission" date="2024-03" db="EMBL/GenBank/DDBJ databases">
        <title>Complete genome sequence of the green alga Chloropicon roscoffensis RCC1871.</title>
        <authorList>
            <person name="Lemieux C."/>
            <person name="Pombert J.-F."/>
            <person name="Otis C."/>
            <person name="Turmel M."/>
        </authorList>
    </citation>
    <scope>NUCLEOTIDE SEQUENCE [LARGE SCALE GENOMIC DNA]</scope>
    <source>
        <strain evidence="4 5">RCC1871</strain>
    </source>
</reference>
<gene>
    <name evidence="4" type="ORF">HKI87_14g77010</name>
</gene>
<evidence type="ECO:0000259" key="3">
    <source>
        <dbReference type="Pfam" id="PF01847"/>
    </source>
</evidence>
<feature type="region of interest" description="Disordered" evidence="1">
    <location>
        <begin position="85"/>
        <end position="106"/>
    </location>
</feature>
<dbReference type="InterPro" id="IPR024053">
    <property type="entry name" value="VHL_beta_dom"/>
</dbReference>
<feature type="domain" description="von Hippel-Lindau disease tumour suppressor beta" evidence="3">
    <location>
        <begin position="278"/>
        <end position="329"/>
    </location>
</feature>
<dbReference type="AlphaFoldDB" id="A0AAX4PJU8"/>
<dbReference type="InterPro" id="IPR036208">
    <property type="entry name" value="VHL_sf"/>
</dbReference>
<organism evidence="4 5">
    <name type="scientific">Chloropicon roscoffensis</name>
    <dbReference type="NCBI Taxonomy" id="1461544"/>
    <lineage>
        <taxon>Eukaryota</taxon>
        <taxon>Viridiplantae</taxon>
        <taxon>Chlorophyta</taxon>
        <taxon>Chloropicophyceae</taxon>
        <taxon>Chloropicales</taxon>
        <taxon>Chloropicaceae</taxon>
        <taxon>Chloropicon</taxon>
    </lineage>
</organism>